<dbReference type="NCBIfam" id="TIGR01023">
    <property type="entry name" value="rpmG_bact"/>
    <property type="match status" value="1"/>
</dbReference>
<accession>A0A2W4U688</accession>
<comment type="caution">
    <text evidence="6">The sequence shown here is derived from an EMBL/GenBank/DDBJ whole genome shotgun (WGS) entry which is preliminary data.</text>
</comment>
<protein>
    <recommendedName>
        <fullName evidence="4 5">Large ribosomal subunit protein bL33</fullName>
    </recommendedName>
</protein>
<evidence type="ECO:0000313" key="6">
    <source>
        <dbReference type="EMBL" id="PZO12729.1"/>
    </source>
</evidence>
<evidence type="ECO:0000313" key="7">
    <source>
        <dbReference type="Proteomes" id="UP000249354"/>
    </source>
</evidence>
<evidence type="ECO:0000256" key="3">
    <source>
        <dbReference type="ARBA" id="ARBA00023274"/>
    </source>
</evidence>
<dbReference type="InterPro" id="IPR001705">
    <property type="entry name" value="Ribosomal_bL33"/>
</dbReference>
<dbReference type="GO" id="GO:0005737">
    <property type="term" value="C:cytoplasm"/>
    <property type="evidence" value="ECO:0007669"/>
    <property type="project" value="UniProtKB-ARBA"/>
</dbReference>
<dbReference type="Pfam" id="PF00471">
    <property type="entry name" value="Ribosomal_L33"/>
    <property type="match status" value="1"/>
</dbReference>
<dbReference type="NCBIfam" id="NF001860">
    <property type="entry name" value="PRK00595.1"/>
    <property type="match status" value="1"/>
</dbReference>
<evidence type="ECO:0000256" key="4">
    <source>
        <dbReference type="ARBA" id="ARBA00035176"/>
    </source>
</evidence>
<dbReference type="GO" id="GO:1990904">
    <property type="term" value="C:ribonucleoprotein complex"/>
    <property type="evidence" value="ECO:0007669"/>
    <property type="project" value="UniProtKB-KW"/>
</dbReference>
<keyword evidence="2 5" id="KW-0689">Ribosomal protein</keyword>
<evidence type="ECO:0000256" key="1">
    <source>
        <dbReference type="ARBA" id="ARBA00007596"/>
    </source>
</evidence>
<dbReference type="Gene3D" id="2.20.28.120">
    <property type="entry name" value="Ribosomal protein L33"/>
    <property type="match status" value="1"/>
</dbReference>
<gene>
    <name evidence="5 6" type="primary">rpmG</name>
    <name evidence="5" type="synonym">rpl33</name>
    <name evidence="6" type="ORF">DCF25_17175</name>
</gene>
<proteinExistence type="inferred from homology"/>
<dbReference type="InterPro" id="IPR038584">
    <property type="entry name" value="Ribosomal_bL33_sf"/>
</dbReference>
<evidence type="ECO:0000256" key="2">
    <source>
        <dbReference type="ARBA" id="ARBA00022980"/>
    </source>
</evidence>
<dbReference type="PROSITE" id="PS00582">
    <property type="entry name" value="RIBOSOMAL_L33"/>
    <property type="match status" value="1"/>
</dbReference>
<dbReference type="SUPFAM" id="SSF57829">
    <property type="entry name" value="Zn-binding ribosomal proteins"/>
    <property type="match status" value="1"/>
</dbReference>
<keyword evidence="3 5" id="KW-0687">Ribonucleoprotein</keyword>
<dbReference type="GO" id="GO:0005840">
    <property type="term" value="C:ribosome"/>
    <property type="evidence" value="ECO:0007669"/>
    <property type="project" value="UniProtKB-KW"/>
</dbReference>
<dbReference type="HAMAP" id="MF_00294">
    <property type="entry name" value="Ribosomal_bL33"/>
    <property type="match status" value="1"/>
</dbReference>
<evidence type="ECO:0000256" key="5">
    <source>
        <dbReference type="HAMAP-Rule" id="MF_00294"/>
    </source>
</evidence>
<dbReference type="Proteomes" id="UP000249354">
    <property type="component" value="Unassembled WGS sequence"/>
</dbReference>
<sequence>MAKGVRLIITIECTECRSNPDKRSNGVSRYTTEKNRRNTTARLELKKFCTHCNKHTVHKEIK</sequence>
<dbReference type="InterPro" id="IPR011332">
    <property type="entry name" value="Ribosomal_zn-bd"/>
</dbReference>
<dbReference type="AlphaFoldDB" id="A0A2W4U688"/>
<dbReference type="EMBL" id="QBMC01000141">
    <property type="protein sequence ID" value="PZO12729.1"/>
    <property type="molecule type" value="Genomic_DNA"/>
</dbReference>
<organism evidence="6 7">
    <name type="scientific">Leptolyngbya foveolarum</name>
    <dbReference type="NCBI Taxonomy" id="47253"/>
    <lineage>
        <taxon>Bacteria</taxon>
        <taxon>Bacillati</taxon>
        <taxon>Cyanobacteriota</taxon>
        <taxon>Cyanophyceae</taxon>
        <taxon>Leptolyngbyales</taxon>
        <taxon>Leptolyngbyaceae</taxon>
        <taxon>Leptolyngbya group</taxon>
        <taxon>Leptolyngbya</taxon>
    </lineage>
</organism>
<dbReference type="PANTHER" id="PTHR43168:SF2">
    <property type="entry name" value="LARGE RIBOSOMAL SUBUNIT PROTEIN BL33C"/>
    <property type="match status" value="1"/>
</dbReference>
<dbReference type="NCBIfam" id="NF001764">
    <property type="entry name" value="PRK00504.1"/>
    <property type="match status" value="1"/>
</dbReference>
<comment type="similarity">
    <text evidence="1 5">Belongs to the bacterial ribosomal protein bL33 family.</text>
</comment>
<dbReference type="GO" id="GO:0003735">
    <property type="term" value="F:structural constituent of ribosome"/>
    <property type="evidence" value="ECO:0007669"/>
    <property type="project" value="InterPro"/>
</dbReference>
<reference evidence="7" key="1">
    <citation type="submission" date="2018-04" db="EMBL/GenBank/DDBJ databases">
        <authorList>
            <person name="Cornet L."/>
        </authorList>
    </citation>
    <scope>NUCLEOTIDE SEQUENCE [LARGE SCALE GENOMIC DNA]</scope>
</reference>
<dbReference type="PANTHER" id="PTHR43168">
    <property type="entry name" value="50S RIBOSOMAL PROTEIN L33, CHLOROPLASTIC"/>
    <property type="match status" value="1"/>
</dbReference>
<dbReference type="GO" id="GO:0006412">
    <property type="term" value="P:translation"/>
    <property type="evidence" value="ECO:0007669"/>
    <property type="project" value="UniProtKB-UniRule"/>
</dbReference>
<reference evidence="6 7" key="2">
    <citation type="submission" date="2018-06" db="EMBL/GenBank/DDBJ databases">
        <title>Metagenomic assembly of (sub)arctic Cyanobacteria and their associated microbiome from non-axenic cultures.</title>
        <authorList>
            <person name="Baurain D."/>
        </authorList>
    </citation>
    <scope>NUCLEOTIDE SEQUENCE [LARGE SCALE GENOMIC DNA]</scope>
    <source>
        <strain evidence="6">ULC129bin1</strain>
    </source>
</reference>
<dbReference type="InterPro" id="IPR018264">
    <property type="entry name" value="Ribosomal_bL33_CS"/>
</dbReference>
<name>A0A2W4U688_9CYAN</name>